<dbReference type="PANTHER" id="PTHR34406:SF1">
    <property type="entry name" value="PROTEIN YCEI"/>
    <property type="match status" value="1"/>
</dbReference>
<dbReference type="SMART" id="SM00867">
    <property type="entry name" value="YceI"/>
    <property type="match status" value="1"/>
</dbReference>
<dbReference type="Gene3D" id="2.40.128.110">
    <property type="entry name" value="Lipid/polyisoprenoid-binding, YceI-like"/>
    <property type="match status" value="1"/>
</dbReference>
<dbReference type="Pfam" id="PF04264">
    <property type="entry name" value="YceI"/>
    <property type="match status" value="1"/>
</dbReference>
<dbReference type="AlphaFoldDB" id="A0A1T5L631"/>
<dbReference type="EMBL" id="FUZU01000002">
    <property type="protein sequence ID" value="SKC71507.1"/>
    <property type="molecule type" value="Genomic_DNA"/>
</dbReference>
<dbReference type="InterPro" id="IPR036761">
    <property type="entry name" value="TTHA0802/YceI-like_sf"/>
</dbReference>
<name>A0A1T5L631_9BACT</name>
<gene>
    <name evidence="2" type="ORF">SAMN05660236_2618</name>
</gene>
<dbReference type="SUPFAM" id="SSF101874">
    <property type="entry name" value="YceI-like"/>
    <property type="match status" value="1"/>
</dbReference>
<evidence type="ECO:0000313" key="2">
    <source>
        <dbReference type="EMBL" id="SKC71507.1"/>
    </source>
</evidence>
<proteinExistence type="predicted"/>
<dbReference type="Proteomes" id="UP000190961">
    <property type="component" value="Unassembled WGS sequence"/>
</dbReference>
<evidence type="ECO:0000313" key="3">
    <source>
        <dbReference type="Proteomes" id="UP000190961"/>
    </source>
</evidence>
<sequence length="200" mass="22116">MKIITLLFITLSAFTFREPAVSYKVDLKQSSVRWTGYYSFSFGEHTGTINLTKGELSMTSDQLTGGNFEIDMNSLQDTDMPANDGGNDLTEHLKGDDFFSTTKFPSALFEITKVEKVKDATANQPNYDITGTLTLKGIKNQLKFPASITSNGSTVKVQAKFKFDRTKWNVRYNSGRFFSDIGDGAISDAIGIELSLLATK</sequence>
<dbReference type="OrthoDB" id="951410at2"/>
<protein>
    <submittedName>
        <fullName evidence="2">Polyisoprenoid-binding protein YceI</fullName>
    </submittedName>
</protein>
<dbReference type="PANTHER" id="PTHR34406">
    <property type="entry name" value="PROTEIN YCEI"/>
    <property type="match status" value="1"/>
</dbReference>
<dbReference type="InterPro" id="IPR007372">
    <property type="entry name" value="Lipid/polyisoprenoid-bd_YceI"/>
</dbReference>
<evidence type="ECO:0000259" key="1">
    <source>
        <dbReference type="SMART" id="SM00867"/>
    </source>
</evidence>
<feature type="domain" description="Lipid/polyisoprenoid-binding YceI-like" evidence="1">
    <location>
        <begin position="22"/>
        <end position="199"/>
    </location>
</feature>
<organism evidence="2 3">
    <name type="scientific">Ohtaekwangia koreensis</name>
    <dbReference type="NCBI Taxonomy" id="688867"/>
    <lineage>
        <taxon>Bacteria</taxon>
        <taxon>Pseudomonadati</taxon>
        <taxon>Bacteroidota</taxon>
        <taxon>Cytophagia</taxon>
        <taxon>Cytophagales</taxon>
        <taxon>Fulvivirgaceae</taxon>
        <taxon>Ohtaekwangia</taxon>
    </lineage>
</organism>
<keyword evidence="3" id="KW-1185">Reference proteome</keyword>
<accession>A0A1T5L631</accession>
<reference evidence="2 3" key="1">
    <citation type="submission" date="2017-02" db="EMBL/GenBank/DDBJ databases">
        <authorList>
            <person name="Peterson S.W."/>
        </authorList>
    </citation>
    <scope>NUCLEOTIDE SEQUENCE [LARGE SCALE GENOMIC DNA]</scope>
    <source>
        <strain evidence="2 3">DSM 25262</strain>
    </source>
</reference>
<dbReference type="STRING" id="688867.SAMN05660236_2618"/>
<dbReference type="RefSeq" id="WP_143785752.1">
    <property type="nucleotide sequence ID" value="NZ_FUZU01000002.1"/>
</dbReference>